<dbReference type="InterPro" id="IPR003034">
    <property type="entry name" value="SAP_dom"/>
</dbReference>
<feature type="compositionally biased region" description="Polar residues" evidence="8">
    <location>
        <begin position="537"/>
        <end position="547"/>
    </location>
</feature>
<evidence type="ECO:0000256" key="7">
    <source>
        <dbReference type="PROSITE-ProRule" id="PRU00401"/>
    </source>
</evidence>
<feature type="repeat" description="RPEL" evidence="7">
    <location>
        <begin position="314"/>
        <end position="339"/>
    </location>
</feature>
<dbReference type="GO" id="GO:0003713">
    <property type="term" value="F:transcription coactivator activity"/>
    <property type="evidence" value="ECO:0007669"/>
    <property type="project" value="TreeGrafter"/>
</dbReference>
<gene>
    <name evidence="10" type="ORF">T265_15348</name>
</gene>
<dbReference type="Gene3D" id="1.10.720.30">
    <property type="entry name" value="SAP domain"/>
    <property type="match status" value="1"/>
</dbReference>
<evidence type="ECO:0000256" key="1">
    <source>
        <dbReference type="ARBA" id="ARBA00004123"/>
    </source>
</evidence>
<feature type="region of interest" description="Disordered" evidence="8">
    <location>
        <begin position="432"/>
        <end position="458"/>
    </location>
</feature>
<dbReference type="OrthoDB" id="197676at2759"/>
<comment type="subcellular location">
    <subcellularLocation>
        <location evidence="1">Nucleus</location>
    </subcellularLocation>
</comment>
<dbReference type="STRING" id="6198.A0A074Z455"/>
<evidence type="ECO:0000256" key="5">
    <source>
        <dbReference type="ARBA" id="ARBA00023163"/>
    </source>
</evidence>
<feature type="region of interest" description="Disordered" evidence="8">
    <location>
        <begin position="533"/>
        <end position="552"/>
    </location>
</feature>
<dbReference type="GeneID" id="20329513"/>
<name>A0A074Z455_OPIVI</name>
<dbReference type="InterPro" id="IPR043451">
    <property type="entry name" value="Myocardin-like"/>
</dbReference>
<evidence type="ECO:0000256" key="6">
    <source>
        <dbReference type="ARBA" id="ARBA00023242"/>
    </source>
</evidence>
<dbReference type="PROSITE" id="PS50800">
    <property type="entry name" value="SAP"/>
    <property type="match status" value="1"/>
</dbReference>
<evidence type="ECO:0000256" key="3">
    <source>
        <dbReference type="ARBA" id="ARBA00023015"/>
    </source>
</evidence>
<keyword evidence="11" id="KW-1185">Reference proteome</keyword>
<dbReference type="InterPro" id="IPR004018">
    <property type="entry name" value="RPEL_repeat"/>
</dbReference>
<evidence type="ECO:0000259" key="9">
    <source>
        <dbReference type="PROSITE" id="PS50800"/>
    </source>
</evidence>
<dbReference type="PANTHER" id="PTHR22793:SF12">
    <property type="entry name" value="MYOCARDIN-RELATED TRANSCRIPTION FACTOR, ISOFORM H"/>
    <property type="match status" value="1"/>
</dbReference>
<dbReference type="EMBL" id="KL597070">
    <property type="protein sequence ID" value="KER20292.1"/>
    <property type="molecule type" value="Genomic_DNA"/>
</dbReference>
<feature type="region of interest" description="Disordered" evidence="8">
    <location>
        <begin position="904"/>
        <end position="926"/>
    </location>
</feature>
<dbReference type="RefSeq" id="XP_009175956.1">
    <property type="nucleotide sequence ID" value="XM_009177692.1"/>
</dbReference>
<sequence>FVPNQHKYSHPVTWRPPTANQPWTRLDRVTIAHRWTAFIQALSSVLEYTARPRNCKGVRICSLLPLNTLVDLNPIESPPGTPPGNCLCGSALSCFQSSTVTMLVTVVWMTAGERRKRRRSQPLKPSARGHLHTRMYTVSPVSLIEVREPIPLTDGNDGACANNEGSTVNREYWWITGTEGLEKVFVMGNSHIPLQLIGSTSRRMIDFSETISETHGFPAHSQKLCSELGAEQFEFIILCVAMCAESGFRKSGSPRASTEVTSLQQNKLQNKEALEKGLRSRRSIKELVNQGILLSPSISHPDKVRQLQRAKTSDLLKHKIEKRPDRQQLINRRIIRDDKPGTSPYILEQCHNLEKYQLKTALNSKLTTRPGTLELVEKGVLQVDPGVDSLIRCGSIPYPRVQSVGSGEKVSADAVVIPAPPPLLCIKPAPPAHTSKSTVPTRNKFTSRSSVGPSSTSRSIKDETVVYKLGSLVFHNYCPRSVQSLSPNVVTSTSFQQKQQAREAQQVEMLRLQDTARVHRLVGQELSQRAALRRAPSVNQSSSSVEPNTGGFGNISCSSQSPSVITVSPLNSPMFLGAVSTTENTHSGFVQNFITPDTNVQSPTTLSPAGSQFLNLASGLGQAHTLEQLNVLQLRSECRERKLTASGSKSTLIRQLEPYRDQILASYFLNKDLRPVKYSNFIPFDPQSSVVRPQPPTTHQFPLLQPKPLTMTAPIWRMSTAGQHMPTFTSTDSGPTTSSPFIPVQNSFVFCSSSPTPQQSTPSQSVDPSISTLTSATSEVLNVGLSLRHSSSAPHMIDDTYPQQAANHNTIPATSVQLSSMASTSLILVQVAADAPFSTLPSIPISISQQIPFVPLSKPFVESSVCYASSPSNLPLASGAIGVSQTIQSQTAYSTQNDFNGSAESCFQSPVSSSDQSRRSSNVVQGPANESQQFLVTTIVDPCAQVNSYVCSDCPVDLKHSAHNNGPPTLVQIEHIWLRVRQLRRRIAKEQALDIQSDVKQEESDERSGRLQALMQEHEQLAVLCRLLVIERIDALDEMIDSGFQNGAADPGLSSGRFPNSGLLSSSSNSTSGLQLERNLLYSYLRKLGGSALVNCVSSSTVRSRRSSSPLLHVKPTLETTPNQVSGSAVDRSHSSEIGLTSVPYVASTPRLRHISFDPNAELPGVSLSRIHTASSWSDGLQILNNRSAAYTDGGATREEVDHITILLMICSKLPTITDHFLLNFPTSIPVVTSKEPMEPPPSPLTTDALFELWDSVLKDTNKTNEDSSSVPILDNGLPQDLPSDAESMDVQTTGPTSCTVFGLNRQVARWFFFTGTCCTARFAHATGAPSVRVSREDLWWSSSTPETQQLLHTQLASCSPQPELGTKRRLRTFDELVARHSAQSRQSPIQRLLQAGEEQRRVRSRRHPGPLEPPHSLLAVGPYVELRCKDFLRGGLVYLPRASPCRIQGRLRPAPEEGLQRRQLTSVGTTVDNLPEVRTLLSHKPDTFCAESSMCIPELASDPSPSNNSAHAQAPHIMQCEDHPHSGTSSLTFSERLDFSTLGSSFMTSTLPTVCNVNAVMLPTSTLWSSPFNSKISSPSTSSCTAVTHTSGHRPDKSVFPGSSLISQANVPPVELADALFTSLDSTDLAELMDTAEPVGMSPIAMNWTIDT</sequence>
<evidence type="ECO:0000313" key="11">
    <source>
        <dbReference type="Proteomes" id="UP000054324"/>
    </source>
</evidence>
<evidence type="ECO:0000313" key="10">
    <source>
        <dbReference type="EMBL" id="KER20292.1"/>
    </source>
</evidence>
<feature type="repeat" description="RPEL" evidence="7">
    <location>
        <begin position="360"/>
        <end position="385"/>
    </location>
</feature>
<dbReference type="PROSITE" id="PS51073">
    <property type="entry name" value="RPEL"/>
    <property type="match status" value="2"/>
</dbReference>
<dbReference type="GO" id="GO:0005634">
    <property type="term" value="C:nucleus"/>
    <property type="evidence" value="ECO:0007669"/>
    <property type="project" value="UniProtKB-SubCell"/>
</dbReference>
<keyword evidence="4" id="KW-0175">Coiled coil</keyword>
<accession>A0A074Z455</accession>
<protein>
    <recommendedName>
        <fullName evidence="9">SAP domain-containing protein</fullName>
    </recommendedName>
</protein>
<dbReference type="InterPro" id="IPR036361">
    <property type="entry name" value="SAP_dom_sf"/>
</dbReference>
<dbReference type="CTD" id="20329513"/>
<keyword evidence="6" id="KW-0539">Nucleus</keyword>
<dbReference type="Proteomes" id="UP000054324">
    <property type="component" value="Unassembled WGS sequence"/>
</dbReference>
<feature type="region of interest" description="Disordered" evidence="8">
    <location>
        <begin position="1396"/>
        <end position="1415"/>
    </location>
</feature>
<keyword evidence="2" id="KW-0677">Repeat</keyword>
<evidence type="ECO:0000256" key="4">
    <source>
        <dbReference type="ARBA" id="ARBA00023054"/>
    </source>
</evidence>
<keyword evidence="3" id="KW-0805">Transcription regulation</keyword>
<dbReference type="PANTHER" id="PTHR22793">
    <property type="entry name" value="MYOCARDIN-RELATED TRANSCRIPTION FACTOR-RELATED"/>
    <property type="match status" value="1"/>
</dbReference>
<feature type="compositionally biased region" description="Low complexity" evidence="8">
    <location>
        <begin position="446"/>
        <end position="458"/>
    </location>
</feature>
<feature type="compositionally biased region" description="Low complexity" evidence="8">
    <location>
        <begin position="905"/>
        <end position="925"/>
    </location>
</feature>
<feature type="domain" description="SAP" evidence="9">
    <location>
        <begin position="626"/>
        <end position="660"/>
    </location>
</feature>
<feature type="region of interest" description="Disordered" evidence="8">
    <location>
        <begin position="1262"/>
        <end position="1291"/>
    </location>
</feature>
<reference evidence="10 11" key="1">
    <citation type="submission" date="2013-11" db="EMBL/GenBank/DDBJ databases">
        <title>Opisthorchis viverrini - life in the bile duct.</title>
        <authorList>
            <person name="Young N.D."/>
            <person name="Nagarajan N."/>
            <person name="Lin S.J."/>
            <person name="Korhonen P.K."/>
            <person name="Jex A.R."/>
            <person name="Hall R.S."/>
            <person name="Safavi-Hemami H."/>
            <person name="Kaewkong W."/>
            <person name="Bertrand D."/>
            <person name="Gao S."/>
            <person name="Seet Q."/>
            <person name="Wongkham S."/>
            <person name="Teh B.T."/>
            <person name="Wongkham C."/>
            <person name="Intapan P.M."/>
            <person name="Maleewong W."/>
            <person name="Yang X."/>
            <person name="Hu M."/>
            <person name="Wang Z."/>
            <person name="Hofmann A."/>
            <person name="Sternberg P.W."/>
            <person name="Tan P."/>
            <person name="Wang J."/>
            <person name="Gasser R.B."/>
        </authorList>
    </citation>
    <scope>NUCLEOTIDE SEQUENCE [LARGE SCALE GENOMIC DNA]</scope>
</reference>
<feature type="non-terminal residue" evidence="10">
    <location>
        <position position="1"/>
    </location>
</feature>
<dbReference type="KEGG" id="ovi:T265_15348"/>
<evidence type="ECO:0000256" key="2">
    <source>
        <dbReference type="ARBA" id="ARBA00022737"/>
    </source>
</evidence>
<dbReference type="Gene3D" id="6.10.140.2040">
    <property type="match status" value="2"/>
</dbReference>
<organism evidence="10 11">
    <name type="scientific">Opisthorchis viverrini</name>
    <name type="common">Southeast Asian liver fluke</name>
    <dbReference type="NCBI Taxonomy" id="6198"/>
    <lineage>
        <taxon>Eukaryota</taxon>
        <taxon>Metazoa</taxon>
        <taxon>Spiralia</taxon>
        <taxon>Lophotrochozoa</taxon>
        <taxon>Platyhelminthes</taxon>
        <taxon>Trematoda</taxon>
        <taxon>Digenea</taxon>
        <taxon>Opisthorchiida</taxon>
        <taxon>Opisthorchiata</taxon>
        <taxon>Opisthorchiidae</taxon>
        <taxon>Opisthorchis</taxon>
    </lineage>
</organism>
<dbReference type="GO" id="GO:0045944">
    <property type="term" value="P:positive regulation of transcription by RNA polymerase II"/>
    <property type="evidence" value="ECO:0007669"/>
    <property type="project" value="TreeGrafter"/>
</dbReference>
<dbReference type="SMART" id="SM00707">
    <property type="entry name" value="RPEL"/>
    <property type="match status" value="3"/>
</dbReference>
<keyword evidence="5" id="KW-0804">Transcription</keyword>
<feature type="compositionally biased region" description="Polar residues" evidence="8">
    <location>
        <begin position="434"/>
        <end position="444"/>
    </location>
</feature>
<evidence type="ECO:0000256" key="8">
    <source>
        <dbReference type="SAM" id="MobiDB-lite"/>
    </source>
</evidence>
<proteinExistence type="predicted"/>